<dbReference type="EMBL" id="VUJU01012307">
    <property type="protein sequence ID" value="KAF0708027.1"/>
    <property type="molecule type" value="Genomic_DNA"/>
</dbReference>
<evidence type="ECO:0000259" key="2">
    <source>
        <dbReference type="Pfam" id="PF03184"/>
    </source>
</evidence>
<dbReference type="InterPro" id="IPR036397">
    <property type="entry name" value="RNaseH_sf"/>
</dbReference>
<keyword evidence="5" id="KW-1185">Reference proteome</keyword>
<sequence length="609" mass="69426">MARNPKKKLGSRPYANYTDASLNEAILEIAEGNLTIISASKKFKIPYGTLYNKYHGQHTKVFGAPTVFTQAEELAFVKSFVKCGQWGYPLDLQDIRFFVKAYVDQVGRKVDRFVDNIPGNDWARSFLKRHVKDIGQRFASNITRSRSEVSRLTIEEYFNNLNTTLSNVLPSNIFNFDETNLSDDPGKKKYLFSRGIKYPERIINHSKSATSMMFCCSASGVLLPPYFIYRGECMWDTWTENGPKGYPCCNESCCRFGSAYNRTKHGWIDTPTFADWFKKSFLPHAKKLPGKKVILGDNLASHFNIEVISLCEENDISFVCLPKNATHLCQPLDVGVFRALKEAWRNKLTQYKLAHPSCKVVPKSEFASLVKITLEKMDSISDLNNEEESGIKRVILKGFEATGIYPFNPQKVLEKLPYDTNNVQEIVNDTLVAYLNEKRYPTQGLVGRPRKRTRLNIVPGESITARHFNEEDSETDNETDNLVDDNIVEDPVSDNENVFNTEEPPNYLVPNENIKIGSYVLVKVVSGRRKATEFKYVAKVIELNAEEMSFELLGMKSMDTSHQVFKTVDNDIFTAQLDDILAVLPEPNTLGTKERKRYKFNFSIDVYEG</sequence>
<feature type="domain" description="HTH psq-type" evidence="3">
    <location>
        <begin position="19"/>
        <end position="54"/>
    </location>
</feature>
<protein>
    <submittedName>
        <fullName evidence="4">DDE-1 domain-containing protein</fullName>
    </submittedName>
</protein>
<evidence type="ECO:0000313" key="4">
    <source>
        <dbReference type="EMBL" id="KAF0708027.1"/>
    </source>
</evidence>
<organism evidence="4 5">
    <name type="scientific">Aphis craccivora</name>
    <name type="common">Cowpea aphid</name>
    <dbReference type="NCBI Taxonomy" id="307492"/>
    <lineage>
        <taxon>Eukaryota</taxon>
        <taxon>Metazoa</taxon>
        <taxon>Ecdysozoa</taxon>
        <taxon>Arthropoda</taxon>
        <taxon>Hexapoda</taxon>
        <taxon>Insecta</taxon>
        <taxon>Pterygota</taxon>
        <taxon>Neoptera</taxon>
        <taxon>Paraneoptera</taxon>
        <taxon>Hemiptera</taxon>
        <taxon>Sternorrhyncha</taxon>
        <taxon>Aphidomorpha</taxon>
        <taxon>Aphidoidea</taxon>
        <taxon>Aphididae</taxon>
        <taxon>Aphidini</taxon>
        <taxon>Aphis</taxon>
        <taxon>Aphis</taxon>
    </lineage>
</organism>
<dbReference type="PANTHER" id="PTHR19303">
    <property type="entry name" value="TRANSPOSON"/>
    <property type="match status" value="1"/>
</dbReference>
<dbReference type="GO" id="GO:0005634">
    <property type="term" value="C:nucleus"/>
    <property type="evidence" value="ECO:0007669"/>
    <property type="project" value="UniProtKB-SubCell"/>
</dbReference>
<feature type="domain" description="DDE-1" evidence="2">
    <location>
        <begin position="209"/>
        <end position="357"/>
    </location>
</feature>
<dbReference type="InterPro" id="IPR004875">
    <property type="entry name" value="DDE_SF_endonuclease_dom"/>
</dbReference>
<proteinExistence type="predicted"/>
<reference evidence="4 5" key="1">
    <citation type="submission" date="2019-08" db="EMBL/GenBank/DDBJ databases">
        <title>Whole genome of Aphis craccivora.</title>
        <authorList>
            <person name="Voronova N.V."/>
            <person name="Shulinski R.S."/>
            <person name="Bandarenka Y.V."/>
            <person name="Zhorov D.G."/>
            <person name="Warner D."/>
        </authorList>
    </citation>
    <scope>NUCLEOTIDE SEQUENCE [LARGE SCALE GENOMIC DNA]</scope>
    <source>
        <strain evidence="4">180601</strain>
        <tissue evidence="4">Whole Body</tissue>
    </source>
</reference>
<dbReference type="GO" id="GO:0003677">
    <property type="term" value="F:DNA binding"/>
    <property type="evidence" value="ECO:0007669"/>
    <property type="project" value="InterPro"/>
</dbReference>
<name>A0A6G0VTP4_APHCR</name>
<comment type="caution">
    <text evidence="4">The sequence shown here is derived from an EMBL/GenBank/DDBJ whole genome shotgun (WGS) entry which is preliminary data.</text>
</comment>
<dbReference type="SUPFAM" id="SSF46689">
    <property type="entry name" value="Homeodomain-like"/>
    <property type="match status" value="1"/>
</dbReference>
<dbReference type="InterPro" id="IPR009057">
    <property type="entry name" value="Homeodomain-like_sf"/>
</dbReference>
<dbReference type="Pfam" id="PF03184">
    <property type="entry name" value="DDE_1"/>
    <property type="match status" value="1"/>
</dbReference>
<dbReference type="Pfam" id="PF05225">
    <property type="entry name" value="HTH_psq"/>
    <property type="match status" value="1"/>
</dbReference>
<dbReference type="PANTHER" id="PTHR19303:SF57">
    <property type="entry name" value="HTH CENPB-TYPE DOMAIN-CONTAINING PROTEIN"/>
    <property type="match status" value="1"/>
</dbReference>
<dbReference type="Gene3D" id="1.10.10.60">
    <property type="entry name" value="Homeodomain-like"/>
    <property type="match status" value="1"/>
</dbReference>
<evidence type="ECO:0000259" key="3">
    <source>
        <dbReference type="Pfam" id="PF05225"/>
    </source>
</evidence>
<dbReference type="Gene3D" id="3.30.420.10">
    <property type="entry name" value="Ribonuclease H-like superfamily/Ribonuclease H"/>
    <property type="match status" value="1"/>
</dbReference>
<dbReference type="AlphaFoldDB" id="A0A6G0VTP4"/>
<dbReference type="OrthoDB" id="6614335at2759"/>
<dbReference type="InterPro" id="IPR007889">
    <property type="entry name" value="HTH_Psq"/>
</dbReference>
<gene>
    <name evidence="4" type="ORF">FWK35_00038130</name>
</gene>
<accession>A0A6G0VTP4</accession>
<dbReference type="InterPro" id="IPR050863">
    <property type="entry name" value="CenT-Element_Derived"/>
</dbReference>
<comment type="subcellular location">
    <subcellularLocation>
        <location evidence="1">Nucleus</location>
    </subcellularLocation>
</comment>
<dbReference type="Proteomes" id="UP000478052">
    <property type="component" value="Unassembled WGS sequence"/>
</dbReference>
<evidence type="ECO:0000313" key="5">
    <source>
        <dbReference type="Proteomes" id="UP000478052"/>
    </source>
</evidence>
<evidence type="ECO:0000256" key="1">
    <source>
        <dbReference type="ARBA" id="ARBA00004123"/>
    </source>
</evidence>